<dbReference type="EMBL" id="MU826827">
    <property type="protein sequence ID" value="KAJ7374763.1"/>
    <property type="molecule type" value="Genomic_DNA"/>
</dbReference>
<dbReference type="Gene3D" id="3.30.720.50">
    <property type="match status" value="1"/>
</dbReference>
<evidence type="ECO:0000259" key="7">
    <source>
        <dbReference type="PROSITE" id="PS51059"/>
    </source>
</evidence>
<comment type="caution">
    <text evidence="8">The sequence shown here is derived from an EMBL/GenBank/DDBJ whole genome shotgun (WGS) entry which is preliminary data.</text>
</comment>
<evidence type="ECO:0000256" key="1">
    <source>
        <dbReference type="ARBA" id="ARBA00004123"/>
    </source>
</evidence>
<evidence type="ECO:0000256" key="3">
    <source>
        <dbReference type="ARBA" id="ARBA00022679"/>
    </source>
</evidence>
<dbReference type="InterPro" id="IPR052056">
    <property type="entry name" value="Mono-ARTD/PARP"/>
</dbReference>
<keyword evidence="3 6" id="KW-0808">Transferase</keyword>
<dbReference type="GO" id="GO:0070212">
    <property type="term" value="P:protein poly-ADP-ribosylation"/>
    <property type="evidence" value="ECO:0007669"/>
    <property type="project" value="TreeGrafter"/>
</dbReference>
<dbReference type="GO" id="GO:0010629">
    <property type="term" value="P:negative regulation of gene expression"/>
    <property type="evidence" value="ECO:0007669"/>
    <property type="project" value="TreeGrafter"/>
</dbReference>
<evidence type="ECO:0000256" key="4">
    <source>
        <dbReference type="ARBA" id="ARBA00023027"/>
    </source>
</evidence>
<reference evidence="8" key="1">
    <citation type="submission" date="2023-01" db="EMBL/GenBank/DDBJ databases">
        <title>Genome assembly of the deep-sea coral Lophelia pertusa.</title>
        <authorList>
            <person name="Herrera S."/>
            <person name="Cordes E."/>
        </authorList>
    </citation>
    <scope>NUCLEOTIDE SEQUENCE</scope>
    <source>
        <strain evidence="8">USNM1676648</strain>
        <tissue evidence="8">Polyp</tissue>
    </source>
</reference>
<evidence type="ECO:0000313" key="8">
    <source>
        <dbReference type="EMBL" id="KAJ7374763.1"/>
    </source>
</evidence>
<keyword evidence="5" id="KW-0539">Nucleus</keyword>
<dbReference type="PROSITE" id="PS51059">
    <property type="entry name" value="PARP_CATALYTIC"/>
    <property type="match status" value="1"/>
</dbReference>
<keyword evidence="9" id="KW-1185">Reference proteome</keyword>
<dbReference type="Pfam" id="PF02825">
    <property type="entry name" value="WWE"/>
    <property type="match status" value="1"/>
</dbReference>
<proteinExistence type="predicted"/>
<dbReference type="GO" id="GO:1990404">
    <property type="term" value="F:NAD+-protein mono-ADP-ribosyltransferase activity"/>
    <property type="evidence" value="ECO:0007669"/>
    <property type="project" value="TreeGrafter"/>
</dbReference>
<dbReference type="PANTHER" id="PTHR14453:SF102">
    <property type="entry name" value="PROTEIN MONO-ADP-RIBOSYLTRANSFERASE PARP14-LIKE"/>
    <property type="match status" value="1"/>
</dbReference>
<name>A0A9W9Z3N9_9CNID</name>
<dbReference type="GO" id="GO:0003714">
    <property type="term" value="F:transcription corepressor activity"/>
    <property type="evidence" value="ECO:0007669"/>
    <property type="project" value="TreeGrafter"/>
</dbReference>
<dbReference type="GO" id="GO:0003950">
    <property type="term" value="F:NAD+ poly-ADP-ribosyltransferase activity"/>
    <property type="evidence" value="ECO:0007669"/>
    <property type="project" value="UniProtKB-UniRule"/>
</dbReference>
<evidence type="ECO:0000256" key="2">
    <source>
        <dbReference type="ARBA" id="ARBA00022676"/>
    </source>
</evidence>
<dbReference type="AlphaFoldDB" id="A0A9W9Z3N9"/>
<dbReference type="Pfam" id="PF00644">
    <property type="entry name" value="PARP"/>
    <property type="match status" value="1"/>
</dbReference>
<dbReference type="CDD" id="cd01439">
    <property type="entry name" value="TCCD_inducible_PARP_like"/>
    <property type="match status" value="1"/>
</dbReference>
<evidence type="ECO:0000256" key="6">
    <source>
        <dbReference type="RuleBase" id="RU362114"/>
    </source>
</evidence>
<organism evidence="8 9">
    <name type="scientific">Desmophyllum pertusum</name>
    <dbReference type="NCBI Taxonomy" id="174260"/>
    <lineage>
        <taxon>Eukaryota</taxon>
        <taxon>Metazoa</taxon>
        <taxon>Cnidaria</taxon>
        <taxon>Anthozoa</taxon>
        <taxon>Hexacorallia</taxon>
        <taxon>Scleractinia</taxon>
        <taxon>Caryophylliina</taxon>
        <taxon>Caryophylliidae</taxon>
        <taxon>Desmophyllum</taxon>
    </lineage>
</organism>
<protein>
    <recommendedName>
        <fullName evidence="6">Poly [ADP-ribose] polymerase</fullName>
        <shortName evidence="6">PARP</shortName>
        <ecNumber evidence="6">2.4.2.-</ecNumber>
    </recommendedName>
</protein>
<dbReference type="InterPro" id="IPR037197">
    <property type="entry name" value="WWE_dom_sf"/>
</dbReference>
<dbReference type="SUPFAM" id="SSF56399">
    <property type="entry name" value="ADP-ribosylation"/>
    <property type="match status" value="1"/>
</dbReference>
<sequence length="286" mass="32694">MGNRFVDYESDMDENIEIAFDEKKAAVIITSEEGDDFEIDFKTMTEKDEQGQREFIHASVLHVVSVKVVDDDDGDDDYALDVCNCQVTGLPQPKDQQGKDTTVHLFQLHPTQNALEYQDVQNRFMQTCPTNRIVKIERVQNPVLYQTYAIRKQKMDEAKGSNEKLLFHGTPGNNCQLINHTGFNRSFHGKNETVYGNGVYFASDASYSARSTYSPSDRSGSRYMYLTRVLVGEYTVGRQGFLTPPSKNPNDPTDTYDSVVDQNPNPTIFVVFYDWQCYPEYLITFQ</sequence>
<evidence type="ECO:0000256" key="5">
    <source>
        <dbReference type="ARBA" id="ARBA00023242"/>
    </source>
</evidence>
<gene>
    <name evidence="8" type="primary">PARP14_4</name>
    <name evidence="8" type="ORF">OS493_005111</name>
</gene>
<dbReference type="FunFam" id="3.90.228.10:FF:000008">
    <property type="entry name" value="Poly [ADP-ribose] polymerase"/>
    <property type="match status" value="1"/>
</dbReference>
<evidence type="ECO:0000313" key="9">
    <source>
        <dbReference type="Proteomes" id="UP001163046"/>
    </source>
</evidence>
<comment type="subcellular location">
    <subcellularLocation>
        <location evidence="1">Nucleus</location>
    </subcellularLocation>
</comment>
<dbReference type="GO" id="GO:0005634">
    <property type="term" value="C:nucleus"/>
    <property type="evidence" value="ECO:0007669"/>
    <property type="project" value="UniProtKB-SubCell"/>
</dbReference>
<dbReference type="Gene3D" id="3.90.228.10">
    <property type="match status" value="1"/>
</dbReference>
<dbReference type="OrthoDB" id="5988077at2759"/>
<dbReference type="EC" id="2.4.2.-" evidence="6"/>
<dbReference type="Proteomes" id="UP001163046">
    <property type="component" value="Unassembled WGS sequence"/>
</dbReference>
<keyword evidence="4 6" id="KW-0520">NAD</keyword>
<dbReference type="PANTHER" id="PTHR14453">
    <property type="entry name" value="PARP/ZINC FINGER CCCH TYPE DOMAIN CONTAINING PROTEIN"/>
    <property type="match status" value="1"/>
</dbReference>
<accession>A0A9W9Z3N9</accession>
<dbReference type="GO" id="GO:0005737">
    <property type="term" value="C:cytoplasm"/>
    <property type="evidence" value="ECO:0007669"/>
    <property type="project" value="TreeGrafter"/>
</dbReference>
<feature type="domain" description="PARP catalytic" evidence="7">
    <location>
        <begin position="90"/>
        <end position="286"/>
    </location>
</feature>
<dbReference type="InterPro" id="IPR004170">
    <property type="entry name" value="WWE_dom"/>
</dbReference>
<keyword evidence="2 6" id="KW-0328">Glycosyltransferase</keyword>
<dbReference type="InterPro" id="IPR012317">
    <property type="entry name" value="Poly(ADP-ribose)pol_cat_dom"/>
</dbReference>